<sequence length="486" mass="54041">MAMHHKLAVILDHPQNDAEFLLVKQTRPPKFDDDEYDSFVDSDLWDLPSAQLNLLEGQSESSVAVQGAESWSEKIELTKFDLDSALNSILEQVGFKAADAGDWKLWKYVEEAQFGPGPPINSVFVRGKLVNADQTLQETCKWMSVESCLSWLQEVKPRCERVGPLIVAGLLNEFAQTRELQIPSTLPYQEYPPGVVLVPMGSRTGKPFRTTNLIVFAPKNVPNDSGKNGFIACGDALIVDPGCQSKFHEELRQIVAALPRKLIVFVTHHHRDHVDGLSVIQRCNPEATLLAHENTMRRIGKDDWSLGFTAISGTEEICIGGQRLIAIFSPGHTDGHMGLLHASTHSLIVGDHCVGQGSAILDVTSGGNMTDYFQSTYKFMEISPHALIPMHGRVNLWPKHMLCGYLRNRRGRESSILKAIENGAETLFDIVANVYSEVDRSFWIPAASNVRLHVDHLSQQDKLPKGFSLETFYRSSVAFSENVGKL</sequence>
<dbReference type="InterPro" id="IPR041516">
    <property type="entry name" value="LACTB2_WH"/>
</dbReference>
<dbReference type="GO" id="GO:0009536">
    <property type="term" value="C:plastid"/>
    <property type="evidence" value="ECO:0007669"/>
    <property type="project" value="TreeGrafter"/>
</dbReference>
<dbReference type="PANTHER" id="PTHR23131:SF0">
    <property type="entry name" value="ENDORIBONUCLEASE LACTB2"/>
    <property type="match status" value="1"/>
</dbReference>
<dbReference type="FunFam" id="1.10.10.10:FF:000534">
    <property type="entry name" value="Metallo-hydrolase/oxidoreductase superfamily protein"/>
    <property type="match status" value="1"/>
</dbReference>
<dbReference type="Gene3D" id="1.10.10.10">
    <property type="entry name" value="Winged helix-like DNA-binding domain superfamily/Winged helix DNA-binding domain"/>
    <property type="match status" value="1"/>
</dbReference>
<proteinExistence type="predicted"/>
<dbReference type="STRING" id="74649.A0A2P6R1K9"/>
<dbReference type="InterPro" id="IPR036388">
    <property type="entry name" value="WH-like_DNA-bd_sf"/>
</dbReference>
<protein>
    <submittedName>
        <fullName evidence="2">Putative metallo-beta-lactamase</fullName>
    </submittedName>
</protein>
<evidence type="ECO:0000313" key="2">
    <source>
        <dbReference type="EMBL" id="PRQ40322.1"/>
    </source>
</evidence>
<feature type="domain" description="Metallo-beta-lactamase" evidence="1">
    <location>
        <begin position="226"/>
        <end position="391"/>
    </location>
</feature>
<dbReference type="InterPro" id="IPR036866">
    <property type="entry name" value="RibonucZ/Hydroxyglut_hydro"/>
</dbReference>
<dbReference type="SMART" id="SM00849">
    <property type="entry name" value="Lactamase_B"/>
    <property type="match status" value="1"/>
</dbReference>
<evidence type="ECO:0000313" key="3">
    <source>
        <dbReference type="Proteomes" id="UP000238479"/>
    </source>
</evidence>
<dbReference type="InterPro" id="IPR001279">
    <property type="entry name" value="Metallo-B-lactamas"/>
</dbReference>
<accession>A0A2P6R1K9</accession>
<dbReference type="Proteomes" id="UP000238479">
    <property type="component" value="Chromosome 4"/>
</dbReference>
<gene>
    <name evidence="2" type="ORF">RchiOBHm_Chr4g0434781</name>
</gene>
<evidence type="ECO:0000259" key="1">
    <source>
        <dbReference type="SMART" id="SM00849"/>
    </source>
</evidence>
<dbReference type="FunFam" id="3.60.15.10:FF:000032">
    <property type="entry name" value="Metallo-hydrolase/oxidoreductase superfamily protein"/>
    <property type="match status" value="1"/>
</dbReference>
<dbReference type="Gene3D" id="3.60.15.10">
    <property type="entry name" value="Ribonuclease Z/Hydroxyacylglutathione hydrolase-like"/>
    <property type="match status" value="1"/>
</dbReference>
<dbReference type="PANTHER" id="PTHR23131">
    <property type="entry name" value="ENDORIBONUCLEASE LACTB2"/>
    <property type="match status" value="1"/>
</dbReference>
<name>A0A2P6R1K9_ROSCH</name>
<reference evidence="2 3" key="1">
    <citation type="journal article" date="2018" name="Nat. Genet.">
        <title>The Rosa genome provides new insights in the design of modern roses.</title>
        <authorList>
            <person name="Bendahmane M."/>
        </authorList>
    </citation>
    <scope>NUCLEOTIDE SEQUENCE [LARGE SCALE GENOMIC DNA]</scope>
    <source>
        <strain evidence="3">cv. Old Blush</strain>
    </source>
</reference>
<dbReference type="EMBL" id="PDCK01000042">
    <property type="protein sequence ID" value="PRQ40322.1"/>
    <property type="molecule type" value="Genomic_DNA"/>
</dbReference>
<dbReference type="InterPro" id="IPR050662">
    <property type="entry name" value="Sec-metab_biosynth-thioest"/>
</dbReference>
<keyword evidence="3" id="KW-1185">Reference proteome</keyword>
<dbReference type="Pfam" id="PF00753">
    <property type="entry name" value="Lactamase_B"/>
    <property type="match status" value="1"/>
</dbReference>
<dbReference type="OMA" id="FDIVAYV"/>
<organism evidence="2 3">
    <name type="scientific">Rosa chinensis</name>
    <name type="common">China rose</name>
    <dbReference type="NCBI Taxonomy" id="74649"/>
    <lineage>
        <taxon>Eukaryota</taxon>
        <taxon>Viridiplantae</taxon>
        <taxon>Streptophyta</taxon>
        <taxon>Embryophyta</taxon>
        <taxon>Tracheophyta</taxon>
        <taxon>Spermatophyta</taxon>
        <taxon>Magnoliopsida</taxon>
        <taxon>eudicotyledons</taxon>
        <taxon>Gunneridae</taxon>
        <taxon>Pentapetalae</taxon>
        <taxon>rosids</taxon>
        <taxon>fabids</taxon>
        <taxon>Rosales</taxon>
        <taxon>Rosaceae</taxon>
        <taxon>Rosoideae</taxon>
        <taxon>Rosoideae incertae sedis</taxon>
        <taxon>Rosa</taxon>
    </lineage>
</organism>
<comment type="caution">
    <text evidence="2">The sequence shown here is derived from an EMBL/GenBank/DDBJ whole genome shotgun (WGS) entry which is preliminary data.</text>
</comment>
<dbReference type="SUPFAM" id="SSF56281">
    <property type="entry name" value="Metallo-hydrolase/oxidoreductase"/>
    <property type="match status" value="1"/>
</dbReference>
<dbReference type="Pfam" id="PF17778">
    <property type="entry name" value="WHD_BLACT"/>
    <property type="match status" value="1"/>
</dbReference>
<dbReference type="Gramene" id="PRQ40322">
    <property type="protein sequence ID" value="PRQ40322"/>
    <property type="gene ID" value="RchiOBHm_Chr4g0434781"/>
</dbReference>
<dbReference type="AlphaFoldDB" id="A0A2P6R1K9"/>